<evidence type="ECO:0000256" key="3">
    <source>
        <dbReference type="PIRSR" id="PIRSR602678-1"/>
    </source>
</evidence>
<protein>
    <submittedName>
        <fullName evidence="4">Nif3-like dinuclear metal center hexameric protein</fullName>
    </submittedName>
</protein>
<feature type="binding site" evidence="3">
    <location>
        <position position="64"/>
    </location>
    <ligand>
        <name>a divalent metal cation</name>
        <dbReference type="ChEBI" id="CHEBI:60240"/>
        <label>2</label>
    </ligand>
</feature>
<evidence type="ECO:0000313" key="4">
    <source>
        <dbReference type="EMBL" id="OQX90153.1"/>
    </source>
</evidence>
<accession>A0A1W9S032</accession>
<dbReference type="AlphaFoldDB" id="A0A1W9S032"/>
<comment type="caution">
    <text evidence="4">The sequence shown here is derived from an EMBL/GenBank/DDBJ whole genome shotgun (WGS) entry which is preliminary data.</text>
</comment>
<evidence type="ECO:0000256" key="2">
    <source>
        <dbReference type="ARBA" id="ARBA00022723"/>
    </source>
</evidence>
<dbReference type="Pfam" id="PF01784">
    <property type="entry name" value="DUF34_NIF3"/>
    <property type="match status" value="1"/>
</dbReference>
<evidence type="ECO:0000256" key="1">
    <source>
        <dbReference type="ARBA" id="ARBA00006964"/>
    </source>
</evidence>
<proteinExistence type="inferred from homology"/>
<dbReference type="GO" id="GO:0046872">
    <property type="term" value="F:metal ion binding"/>
    <property type="evidence" value="ECO:0007669"/>
    <property type="project" value="UniProtKB-KW"/>
</dbReference>
<dbReference type="SUPFAM" id="SSF102705">
    <property type="entry name" value="NIF3 (NGG1p interacting factor 3)-like"/>
    <property type="match status" value="1"/>
</dbReference>
<keyword evidence="2 3" id="KW-0479">Metal-binding</keyword>
<feature type="binding site" evidence="3">
    <location>
        <position position="225"/>
    </location>
    <ligand>
        <name>a divalent metal cation</name>
        <dbReference type="ChEBI" id="CHEBI:60240"/>
        <label>1</label>
    </ligand>
</feature>
<dbReference type="InterPro" id="IPR002678">
    <property type="entry name" value="DUF34/NIF3"/>
</dbReference>
<dbReference type="Proteomes" id="UP000192611">
    <property type="component" value="Unassembled WGS sequence"/>
</dbReference>
<dbReference type="InterPro" id="IPR036069">
    <property type="entry name" value="DUF34/NIF3_sf"/>
</dbReference>
<evidence type="ECO:0000313" key="5">
    <source>
        <dbReference type="Proteomes" id="UP000192611"/>
    </source>
</evidence>
<name>A0A1W9S032_9BACT</name>
<feature type="binding site" evidence="3">
    <location>
        <position position="65"/>
    </location>
    <ligand>
        <name>a divalent metal cation</name>
        <dbReference type="ChEBI" id="CHEBI:60240"/>
        <label>1</label>
    </ligand>
</feature>
<dbReference type="EMBL" id="NATQ01000096">
    <property type="protein sequence ID" value="OQX90153.1"/>
    <property type="molecule type" value="Genomic_DNA"/>
</dbReference>
<dbReference type="GO" id="GO:0005737">
    <property type="term" value="C:cytoplasm"/>
    <property type="evidence" value="ECO:0007669"/>
    <property type="project" value="TreeGrafter"/>
</dbReference>
<dbReference type="PANTHER" id="PTHR13799">
    <property type="entry name" value="NGG1 INTERACTING FACTOR 3"/>
    <property type="match status" value="1"/>
</dbReference>
<sequence length="250" mass="27533">MKLDVLIDYLDDYLDIGIFQDDLLNGLEVGSLTDEVENISLAVRLNEKVIERAGENESDLLIVHHGLFEAGDAKPIVGDKYELLKGLMRAELNLYTCHLPLDAHPEVGNNITLARMIEIEDVVPFGFYRGGPIGFRGHFARDILLDDLIERINKGLNTESKLIRSEGKDTVKTAAVVSGRGAFALAEAIEYDIDLLITGEPSQGTYHPAQQGGVSLLFAGDYATERVGMEALANKLSDEFNLNVNFIDIE</sequence>
<reference evidence="5" key="1">
    <citation type="submission" date="2017-03" db="EMBL/GenBank/DDBJ databases">
        <title>Novel pathways for hydrocarbon cycling and metabolic interdependencies in hydrothermal sediment communities.</title>
        <authorList>
            <person name="Dombrowski N."/>
            <person name="Seitz K."/>
            <person name="Teske A."/>
            <person name="Baker B."/>
        </authorList>
    </citation>
    <scope>NUCLEOTIDE SEQUENCE [LARGE SCALE GENOMIC DNA]</scope>
</reference>
<dbReference type="PANTHER" id="PTHR13799:SF14">
    <property type="entry name" value="GTP CYCLOHYDROLASE 1 TYPE 2 HOMOLOG"/>
    <property type="match status" value="1"/>
</dbReference>
<organism evidence="4 5">
    <name type="scientific">Candidatus Coatesbacteria bacterium 4484_99</name>
    <dbReference type="NCBI Taxonomy" id="1970774"/>
    <lineage>
        <taxon>Bacteria</taxon>
        <taxon>Candidatus Coatesiibacteriota</taxon>
    </lineage>
</organism>
<feature type="binding site" evidence="3">
    <location>
        <position position="102"/>
    </location>
    <ligand>
        <name>a divalent metal cation</name>
        <dbReference type="ChEBI" id="CHEBI:60240"/>
        <label>1</label>
    </ligand>
</feature>
<comment type="similarity">
    <text evidence="1">Belongs to the GTP cyclohydrolase I type 2/NIF3 family.</text>
</comment>
<dbReference type="Gene3D" id="3.40.1390.30">
    <property type="entry name" value="NIF3 (NGG1p interacting factor 3)-like"/>
    <property type="match status" value="2"/>
</dbReference>
<dbReference type="NCBIfam" id="TIGR00486">
    <property type="entry name" value="YbgI_SA1388"/>
    <property type="match status" value="1"/>
</dbReference>
<gene>
    <name evidence="4" type="ORF">B6D57_04650</name>
</gene>